<dbReference type="PANTHER" id="PTHR32089">
    <property type="entry name" value="METHYL-ACCEPTING CHEMOTAXIS PROTEIN MCPB"/>
    <property type="match status" value="1"/>
</dbReference>
<name>A0A3B1AB30_9ZZZZ</name>
<reference evidence="12" key="1">
    <citation type="submission" date="2018-06" db="EMBL/GenBank/DDBJ databases">
        <authorList>
            <person name="Zhirakovskaya E."/>
        </authorList>
    </citation>
    <scope>NUCLEOTIDE SEQUENCE</scope>
</reference>
<dbReference type="Gene3D" id="3.30.450.20">
    <property type="entry name" value="PAS domain"/>
    <property type="match status" value="1"/>
</dbReference>
<dbReference type="InterPro" id="IPR004089">
    <property type="entry name" value="MCPsignal_dom"/>
</dbReference>
<dbReference type="SMART" id="SM00283">
    <property type="entry name" value="MA"/>
    <property type="match status" value="1"/>
</dbReference>
<gene>
    <name evidence="12" type="ORF">MNBD_GAMMA18-2146</name>
</gene>
<dbReference type="PANTHER" id="PTHR32089:SF74">
    <property type="entry name" value="METHYL-ACCEPTING CHEMOTAXIS PROTEIN AER"/>
    <property type="match status" value="1"/>
</dbReference>
<evidence type="ECO:0000256" key="6">
    <source>
        <dbReference type="ARBA" id="ARBA00022692"/>
    </source>
</evidence>
<dbReference type="Pfam" id="PF00015">
    <property type="entry name" value="MCPsignal"/>
    <property type="match status" value="1"/>
</dbReference>
<keyword evidence="5" id="KW-0997">Cell inner membrane</keyword>
<dbReference type="InterPro" id="IPR000014">
    <property type="entry name" value="PAS"/>
</dbReference>
<keyword evidence="8" id="KW-0472">Membrane</keyword>
<proteinExistence type="predicted"/>
<dbReference type="CDD" id="cd00130">
    <property type="entry name" value="PAS"/>
    <property type="match status" value="1"/>
</dbReference>
<dbReference type="InterPro" id="IPR035965">
    <property type="entry name" value="PAS-like_dom_sf"/>
</dbReference>
<evidence type="ECO:0000256" key="2">
    <source>
        <dbReference type="ARBA" id="ARBA00022475"/>
    </source>
</evidence>
<dbReference type="SUPFAM" id="SSF58104">
    <property type="entry name" value="Methyl-accepting chemotaxis protein (MCP) signaling domain"/>
    <property type="match status" value="1"/>
</dbReference>
<dbReference type="Pfam" id="PF08447">
    <property type="entry name" value="PAS_3"/>
    <property type="match status" value="1"/>
</dbReference>
<dbReference type="GO" id="GO:0006935">
    <property type="term" value="P:chemotaxis"/>
    <property type="evidence" value="ECO:0007669"/>
    <property type="project" value="UniProtKB-KW"/>
</dbReference>
<evidence type="ECO:0000313" key="12">
    <source>
        <dbReference type="EMBL" id="VAW90026.1"/>
    </source>
</evidence>
<dbReference type="PROSITE" id="PS50111">
    <property type="entry name" value="CHEMOTAXIS_TRANSDUC_2"/>
    <property type="match status" value="1"/>
</dbReference>
<dbReference type="PROSITE" id="PS50112">
    <property type="entry name" value="PAS"/>
    <property type="match status" value="1"/>
</dbReference>
<protein>
    <submittedName>
        <fullName evidence="12">Methyl-accepting chemotaxis sensor/transducer protein</fullName>
    </submittedName>
</protein>
<accession>A0A3B1AB30</accession>
<keyword evidence="4" id="KW-0145">Chemotaxis</keyword>
<evidence type="ECO:0000256" key="1">
    <source>
        <dbReference type="ARBA" id="ARBA00004429"/>
    </source>
</evidence>
<dbReference type="NCBIfam" id="TIGR00229">
    <property type="entry name" value="sensory_box"/>
    <property type="match status" value="1"/>
</dbReference>
<evidence type="ECO:0000256" key="9">
    <source>
        <dbReference type="ARBA" id="ARBA00023224"/>
    </source>
</evidence>
<evidence type="ECO:0000259" key="10">
    <source>
        <dbReference type="PROSITE" id="PS50111"/>
    </source>
</evidence>
<dbReference type="GO" id="GO:0005886">
    <property type="term" value="C:plasma membrane"/>
    <property type="evidence" value="ECO:0007669"/>
    <property type="project" value="UniProtKB-SubCell"/>
</dbReference>
<evidence type="ECO:0000256" key="3">
    <source>
        <dbReference type="ARBA" id="ARBA00022481"/>
    </source>
</evidence>
<dbReference type="AlphaFoldDB" id="A0A3B1AB30"/>
<keyword evidence="2" id="KW-1003">Cell membrane</keyword>
<evidence type="ECO:0000256" key="7">
    <source>
        <dbReference type="ARBA" id="ARBA00022989"/>
    </source>
</evidence>
<dbReference type="EMBL" id="UOFP01000305">
    <property type="protein sequence ID" value="VAW90026.1"/>
    <property type="molecule type" value="Genomic_DNA"/>
</dbReference>
<evidence type="ECO:0000256" key="8">
    <source>
        <dbReference type="ARBA" id="ARBA00023136"/>
    </source>
</evidence>
<keyword evidence="6" id="KW-0812">Transmembrane</keyword>
<dbReference type="FunFam" id="3.30.450.20:FF:000046">
    <property type="entry name" value="Aerotaxis sensor receptor"/>
    <property type="match status" value="1"/>
</dbReference>
<keyword evidence="9" id="KW-0807">Transducer</keyword>
<dbReference type="FunFam" id="1.10.287.950:FF:000001">
    <property type="entry name" value="Methyl-accepting chemotaxis sensory transducer"/>
    <property type="match status" value="1"/>
</dbReference>
<evidence type="ECO:0000256" key="5">
    <source>
        <dbReference type="ARBA" id="ARBA00022519"/>
    </source>
</evidence>
<evidence type="ECO:0000256" key="4">
    <source>
        <dbReference type="ARBA" id="ARBA00022500"/>
    </source>
</evidence>
<feature type="domain" description="Methyl-accepting transducer" evidence="10">
    <location>
        <begin position="250"/>
        <end position="486"/>
    </location>
</feature>
<sequence>MKKNLPVTEREIPFPDNANILSTTDEKGQITYVNGDFVTMSGFEEAELLGENHNIVRHPEMPAAAFDDLWRTLKQGETWMGIVKNRCKNGDHYWVDAFVTPIFENGRLVEYQSVRSKPVPQHVERAKQVYARINEGKAAFKSRILSTEQKLTIGILGALLPLALVAGYFEMPLLTVLLPVLILSLVVGVVGTRMAIAAHKKSSHMATAIVNNPLMQYIYTGRTDEAGQIELALLMEKTRIRAVSGRMADFVDKIDNRVSDAATTMSGTQIRATEQRNDLIHLVQVMEDMVGTVGEVNSSVNTASDASLACQKSALTGREVVTQVVSSIGELADEVDQASQVIAALGEASDSIGSVLDVIRGIAEQTNLLALNAAIEAARAGDLGRGFAVVADEVRTLATRTHSSTQEIQGMIETLQSRAAEGVTVMQKSRGSADKSVEQVEETKHVLEMIIDGITQVNEMNNNVTMMASQQQHAVDDINQSLVRINEAAEETSQESEIPSTLVDEIGSCKRLINELRKS</sequence>
<dbReference type="CDD" id="cd11386">
    <property type="entry name" value="MCP_signal"/>
    <property type="match status" value="1"/>
</dbReference>
<comment type="subcellular location">
    <subcellularLocation>
        <location evidence="1">Cell inner membrane</location>
        <topology evidence="1">Multi-pass membrane protein</topology>
    </subcellularLocation>
</comment>
<dbReference type="SUPFAM" id="SSF55785">
    <property type="entry name" value="PYP-like sensor domain (PAS domain)"/>
    <property type="match status" value="1"/>
</dbReference>
<dbReference type="GO" id="GO:0007165">
    <property type="term" value="P:signal transduction"/>
    <property type="evidence" value="ECO:0007669"/>
    <property type="project" value="UniProtKB-KW"/>
</dbReference>
<keyword evidence="7" id="KW-1133">Transmembrane helix</keyword>
<dbReference type="Gene3D" id="1.10.287.950">
    <property type="entry name" value="Methyl-accepting chemotaxis protein"/>
    <property type="match status" value="1"/>
</dbReference>
<keyword evidence="3" id="KW-0488">Methylation</keyword>
<evidence type="ECO:0000259" key="11">
    <source>
        <dbReference type="PROSITE" id="PS50112"/>
    </source>
</evidence>
<dbReference type="InterPro" id="IPR013655">
    <property type="entry name" value="PAS_fold_3"/>
</dbReference>
<feature type="domain" description="PAS" evidence="11">
    <location>
        <begin position="25"/>
        <end position="76"/>
    </location>
</feature>
<organism evidence="12">
    <name type="scientific">hydrothermal vent metagenome</name>
    <dbReference type="NCBI Taxonomy" id="652676"/>
    <lineage>
        <taxon>unclassified sequences</taxon>
        <taxon>metagenomes</taxon>
        <taxon>ecological metagenomes</taxon>
    </lineage>
</organism>